<dbReference type="PANTHER" id="PTHR31635">
    <property type="entry name" value="REVERSE TRANSCRIPTASE DOMAIN-CONTAINING PROTEIN-RELATED"/>
    <property type="match status" value="1"/>
</dbReference>
<proteinExistence type="predicted"/>
<dbReference type="Pfam" id="PF00078">
    <property type="entry name" value="RVT_1"/>
    <property type="match status" value="1"/>
</dbReference>
<evidence type="ECO:0000313" key="2">
    <source>
        <dbReference type="EMBL" id="KAH7284387.1"/>
    </source>
</evidence>
<dbReference type="SUPFAM" id="SSF56219">
    <property type="entry name" value="DNase I-like"/>
    <property type="match status" value="1"/>
</dbReference>
<dbReference type="EMBL" id="CM035439">
    <property type="protein sequence ID" value="KAH7284387.1"/>
    <property type="molecule type" value="Genomic_DNA"/>
</dbReference>
<sequence>MERAKTWENMLQAVRSCQQLQLWDDARIIICGDFNMVELDTDSTTLPSLISSQEKCLWNEILDSLNCKDLWGFIGGHTLRYTFHSRSHRKAMSRLDRCYFSHVYALSPVSEMWVDSTILLSDHNPLLLSMFDSNWTASIPDRLHRIPLRLNHVWIRTSVFKAKVDILIQQVFDSELSASLKWEALVVGMQGVIQDCGKYFSGVLKAAKAEAEQVILSLTEKVDMGCLLSERDYSHLCDAYRCLHFIENNAINSAKVRMDVNDLHATSKCFYDFLRAKRAANTISSLQTEGKELRDGNSIADACSNHYRNSYSTNESWFASLHEALAYTPQCLDSRTATTCESSITEEEIFLALGSLKNGKAPGLDGLTKEFILAFWLSDPFSVQRSVHQRCPLSPLFYAMASTPMFYLLQAKMESGYIHGISVHETQHIAVGFADDTFIFAKACEDNLQNILASLNPFSKASALNINMGKSTLINISARHFHFPSWQGNKIERGVIFRHLGYPLGCNVSTKEQIQWVICRMKSKLNVWHAMQWPLYTRIRIVQSFLQPYIMYYLLLLDWKKSHLYIFDCFIKNFLWNKAHNRALSKGGLGILHLHSHMLARQAAFIMRITSIHKPLWTDVFWKIIENVEVYYKGSWKLSVWIKFFLPCPASIFISHANNASQEFQTDGFWPEMEWATMLKRQLGGTQDFQLYGTHPLLTR</sequence>
<accession>A0A8T2QJZ4</accession>
<dbReference type="AlphaFoldDB" id="A0A8T2QJZ4"/>
<name>A0A8T2QJZ4_CERRI</name>
<gene>
    <name evidence="2" type="ORF">KP509_34G052500</name>
</gene>
<evidence type="ECO:0000313" key="3">
    <source>
        <dbReference type="Proteomes" id="UP000825935"/>
    </source>
</evidence>
<dbReference type="PANTHER" id="PTHR31635:SF196">
    <property type="entry name" value="REVERSE TRANSCRIPTASE DOMAIN-CONTAINING PROTEIN-RELATED"/>
    <property type="match status" value="1"/>
</dbReference>
<dbReference type="InterPro" id="IPR000477">
    <property type="entry name" value="RT_dom"/>
</dbReference>
<dbReference type="Proteomes" id="UP000825935">
    <property type="component" value="Chromosome 34"/>
</dbReference>
<dbReference type="Gene3D" id="3.60.10.10">
    <property type="entry name" value="Endonuclease/exonuclease/phosphatase"/>
    <property type="match status" value="1"/>
</dbReference>
<protein>
    <recommendedName>
        <fullName evidence="1">Reverse transcriptase domain-containing protein</fullName>
    </recommendedName>
</protein>
<comment type="caution">
    <text evidence="2">The sequence shown here is derived from an EMBL/GenBank/DDBJ whole genome shotgun (WGS) entry which is preliminary data.</text>
</comment>
<dbReference type="OrthoDB" id="7480412at2759"/>
<dbReference type="InterPro" id="IPR036691">
    <property type="entry name" value="Endo/exonu/phosph_ase_sf"/>
</dbReference>
<organism evidence="2 3">
    <name type="scientific">Ceratopteris richardii</name>
    <name type="common">Triangle waterfern</name>
    <dbReference type="NCBI Taxonomy" id="49495"/>
    <lineage>
        <taxon>Eukaryota</taxon>
        <taxon>Viridiplantae</taxon>
        <taxon>Streptophyta</taxon>
        <taxon>Embryophyta</taxon>
        <taxon>Tracheophyta</taxon>
        <taxon>Polypodiopsida</taxon>
        <taxon>Polypodiidae</taxon>
        <taxon>Polypodiales</taxon>
        <taxon>Pteridineae</taxon>
        <taxon>Pteridaceae</taxon>
        <taxon>Parkerioideae</taxon>
        <taxon>Ceratopteris</taxon>
    </lineage>
</organism>
<evidence type="ECO:0000259" key="1">
    <source>
        <dbReference type="Pfam" id="PF00078"/>
    </source>
</evidence>
<reference evidence="2" key="1">
    <citation type="submission" date="2021-08" db="EMBL/GenBank/DDBJ databases">
        <title>WGS assembly of Ceratopteris richardii.</title>
        <authorList>
            <person name="Marchant D.B."/>
            <person name="Chen G."/>
            <person name="Jenkins J."/>
            <person name="Shu S."/>
            <person name="Leebens-Mack J."/>
            <person name="Grimwood J."/>
            <person name="Schmutz J."/>
            <person name="Soltis P."/>
            <person name="Soltis D."/>
            <person name="Chen Z.-H."/>
        </authorList>
    </citation>
    <scope>NUCLEOTIDE SEQUENCE</scope>
    <source>
        <strain evidence="2">Whitten #5841</strain>
        <tissue evidence="2">Leaf</tissue>
    </source>
</reference>
<feature type="domain" description="Reverse transcriptase" evidence="1">
    <location>
        <begin position="379"/>
        <end position="475"/>
    </location>
</feature>
<keyword evidence="3" id="KW-1185">Reference proteome</keyword>